<keyword evidence="4" id="KW-1185">Reference proteome</keyword>
<accession>A0A1X2G4E3</accession>
<keyword evidence="2" id="KW-0812">Transmembrane</keyword>
<dbReference type="EMBL" id="MCGT01000047">
    <property type="protein sequence ID" value="ORX44570.1"/>
    <property type="molecule type" value="Genomic_DNA"/>
</dbReference>
<feature type="compositionally biased region" description="Basic residues" evidence="1">
    <location>
        <begin position="684"/>
        <end position="696"/>
    </location>
</feature>
<proteinExistence type="predicted"/>
<reference evidence="3 4" key="1">
    <citation type="submission" date="2016-07" db="EMBL/GenBank/DDBJ databases">
        <title>Pervasive Adenine N6-methylation of Active Genes in Fungi.</title>
        <authorList>
            <consortium name="DOE Joint Genome Institute"/>
            <person name="Mondo S.J."/>
            <person name="Dannebaum R.O."/>
            <person name="Kuo R.C."/>
            <person name="Labutti K."/>
            <person name="Haridas S."/>
            <person name="Kuo A."/>
            <person name="Salamov A."/>
            <person name="Ahrendt S.R."/>
            <person name="Lipzen A."/>
            <person name="Sullivan W."/>
            <person name="Andreopoulos W.B."/>
            <person name="Clum A."/>
            <person name="Lindquist E."/>
            <person name="Daum C."/>
            <person name="Ramamoorthy G.K."/>
            <person name="Gryganskyi A."/>
            <person name="Culley D."/>
            <person name="Magnuson J.K."/>
            <person name="James T.Y."/>
            <person name="O'Malley M.A."/>
            <person name="Stajich J.E."/>
            <person name="Spatafora J.W."/>
            <person name="Visel A."/>
            <person name="Grigoriev I.V."/>
        </authorList>
    </citation>
    <scope>NUCLEOTIDE SEQUENCE [LARGE SCALE GENOMIC DNA]</scope>
    <source>
        <strain evidence="3 4">NRRL 3301</strain>
    </source>
</reference>
<feature type="transmembrane region" description="Helical" evidence="2">
    <location>
        <begin position="165"/>
        <end position="184"/>
    </location>
</feature>
<feature type="region of interest" description="Disordered" evidence="1">
    <location>
        <begin position="591"/>
        <end position="617"/>
    </location>
</feature>
<feature type="region of interest" description="Disordered" evidence="1">
    <location>
        <begin position="637"/>
        <end position="696"/>
    </location>
</feature>
<evidence type="ECO:0000256" key="1">
    <source>
        <dbReference type="SAM" id="MobiDB-lite"/>
    </source>
</evidence>
<keyword evidence="2" id="KW-0472">Membrane</keyword>
<evidence type="ECO:0000256" key="2">
    <source>
        <dbReference type="SAM" id="Phobius"/>
    </source>
</evidence>
<dbReference type="Proteomes" id="UP000242146">
    <property type="component" value="Unassembled WGS sequence"/>
</dbReference>
<dbReference type="STRING" id="101127.A0A1X2G4E3"/>
<feature type="compositionally biased region" description="Low complexity" evidence="1">
    <location>
        <begin position="591"/>
        <end position="606"/>
    </location>
</feature>
<evidence type="ECO:0000313" key="3">
    <source>
        <dbReference type="EMBL" id="ORX44570.1"/>
    </source>
</evidence>
<feature type="compositionally biased region" description="Low complexity" evidence="1">
    <location>
        <begin position="659"/>
        <end position="677"/>
    </location>
</feature>
<sequence length="696" mass="73241">MLFIFAALLLPALFIRHFWRITLELERLARSITTPQITPPPAPALLDVAPPSPPSPLDTVGEVSDDFATDFAFGLCGIAAVVACYVLLWGVVRMDLFGQIRNGAVRIARHIHNVAVRFARCVSVIATDVVHLAHQLVLAADLLVSKLYDVVLVCLSAALWSTLPLLVLAIAFTWIAAISLYLVLHAIHFFATGTGVEYPNVDLRTPPAKELVMRSVNGAPKVLTTTNEDTFGLGSNLLVDNQEPTTKNEDTFGLGSNLLVANQEPTTKNEDTFGLGSNLLVANQEPTTKNEDTFGLGSNLLVVNQAPTADVAISLPVASAAEPVVVFCPPSRPRSKLVAWPNKHYGHRHMPYVLERQLCFFFAGQHRRHRRQRARRLAFARTFGLPPVRLVGVPVPWCWASEAHAGVPAPVPVASPEPMLVDEDPSVPAASPEPMLVDQPAQAPAAAGEQPVSVVETMLEDDTEPTAAPVTGGAPVVRPCAPVVSPSAPSVRPVAPVVSPSAPSVRPVAPVVRPVAPVVRPTTPAVRLAAPVVRPTAPAVRPTAPVVSPSAPSVRLAAPSVRFAAPSVRPTAPAVRPVAPIVRPTAPIVSPSAPSVRPAAPPAVRSGESGTTPPAFDSGVRYNTVAALLAALPARPAGRPAAHPAHPAGRPAVPPGTPAPALAPATAAATSRAAGVPDPLLMNRHQRTRKRPLVDL</sequence>
<name>A0A1X2G4E3_9FUNG</name>
<dbReference type="OrthoDB" id="3437960at2759"/>
<feature type="compositionally biased region" description="Low complexity" evidence="1">
    <location>
        <begin position="637"/>
        <end position="651"/>
    </location>
</feature>
<comment type="caution">
    <text evidence="3">The sequence shown here is derived from an EMBL/GenBank/DDBJ whole genome shotgun (WGS) entry which is preliminary data.</text>
</comment>
<keyword evidence="2" id="KW-1133">Transmembrane helix</keyword>
<dbReference type="AlphaFoldDB" id="A0A1X2G4E3"/>
<protein>
    <submittedName>
        <fullName evidence="3">Uncharacterized protein</fullName>
    </submittedName>
</protein>
<organism evidence="3 4">
    <name type="scientific">Hesseltinella vesiculosa</name>
    <dbReference type="NCBI Taxonomy" id="101127"/>
    <lineage>
        <taxon>Eukaryota</taxon>
        <taxon>Fungi</taxon>
        <taxon>Fungi incertae sedis</taxon>
        <taxon>Mucoromycota</taxon>
        <taxon>Mucoromycotina</taxon>
        <taxon>Mucoromycetes</taxon>
        <taxon>Mucorales</taxon>
        <taxon>Cunninghamellaceae</taxon>
        <taxon>Hesseltinella</taxon>
    </lineage>
</organism>
<feature type="transmembrane region" description="Helical" evidence="2">
    <location>
        <begin position="71"/>
        <end position="92"/>
    </location>
</feature>
<gene>
    <name evidence="3" type="ORF">DM01DRAFT_1398608</name>
</gene>
<evidence type="ECO:0000313" key="4">
    <source>
        <dbReference type="Proteomes" id="UP000242146"/>
    </source>
</evidence>